<dbReference type="InterPro" id="IPR014284">
    <property type="entry name" value="RNA_pol_sigma-70_dom"/>
</dbReference>
<name>A0ABS9ULK3_9BACT</name>
<comment type="caution">
    <text evidence="7">The sequence shown here is derived from an EMBL/GenBank/DDBJ whole genome shotgun (WGS) entry which is preliminary data.</text>
</comment>
<evidence type="ECO:0000313" key="7">
    <source>
        <dbReference type="EMBL" id="MCH7397254.1"/>
    </source>
</evidence>
<keyword evidence="8" id="KW-1185">Reference proteome</keyword>
<feature type="domain" description="RNA polymerase sigma factor 70 region 4 type 2" evidence="6">
    <location>
        <begin position="128"/>
        <end position="174"/>
    </location>
</feature>
<keyword evidence="3" id="KW-0731">Sigma factor</keyword>
<evidence type="ECO:0000256" key="1">
    <source>
        <dbReference type="ARBA" id="ARBA00010641"/>
    </source>
</evidence>
<dbReference type="NCBIfam" id="TIGR02937">
    <property type="entry name" value="sigma70-ECF"/>
    <property type="match status" value="1"/>
</dbReference>
<dbReference type="SUPFAM" id="SSF88659">
    <property type="entry name" value="Sigma3 and sigma4 domains of RNA polymerase sigma factors"/>
    <property type="match status" value="1"/>
</dbReference>
<evidence type="ECO:0000313" key="8">
    <source>
        <dbReference type="Proteomes" id="UP001165488"/>
    </source>
</evidence>
<accession>A0ABS9ULK3</accession>
<keyword evidence="2" id="KW-0805">Transcription regulation</keyword>
<dbReference type="PANTHER" id="PTHR43133:SF46">
    <property type="entry name" value="RNA POLYMERASE SIGMA-70 FACTOR ECF SUBFAMILY"/>
    <property type="match status" value="1"/>
</dbReference>
<dbReference type="EMBL" id="JAKZGS010000002">
    <property type="protein sequence ID" value="MCH7397254.1"/>
    <property type="molecule type" value="Genomic_DNA"/>
</dbReference>
<evidence type="ECO:0000259" key="6">
    <source>
        <dbReference type="Pfam" id="PF08281"/>
    </source>
</evidence>
<dbReference type="Pfam" id="PF04542">
    <property type="entry name" value="Sigma70_r2"/>
    <property type="match status" value="1"/>
</dbReference>
<dbReference type="InterPro" id="IPR007627">
    <property type="entry name" value="RNA_pol_sigma70_r2"/>
</dbReference>
<evidence type="ECO:0000256" key="3">
    <source>
        <dbReference type="ARBA" id="ARBA00023082"/>
    </source>
</evidence>
<evidence type="ECO:0000256" key="2">
    <source>
        <dbReference type="ARBA" id="ARBA00023015"/>
    </source>
</evidence>
<organism evidence="7 8">
    <name type="scientific">Belliella calami</name>
    <dbReference type="NCBI Taxonomy" id="2923436"/>
    <lineage>
        <taxon>Bacteria</taxon>
        <taxon>Pseudomonadati</taxon>
        <taxon>Bacteroidota</taxon>
        <taxon>Cytophagia</taxon>
        <taxon>Cytophagales</taxon>
        <taxon>Cyclobacteriaceae</taxon>
        <taxon>Belliella</taxon>
    </lineage>
</organism>
<dbReference type="Proteomes" id="UP001165488">
    <property type="component" value="Unassembled WGS sequence"/>
</dbReference>
<evidence type="ECO:0000256" key="4">
    <source>
        <dbReference type="ARBA" id="ARBA00023163"/>
    </source>
</evidence>
<sequence>MEMKEHALQQLVERLSKGDEKAFGQLYQLFGEKVYHIARKMNLSHEDAEGIVQEVFLKIWKKRSNLDPELSINAYMIAIVRSLVIKKSKKEARFFAYQKYKIPLISFEASSDPELELIYSDFHHISSDLIEQLPPGQKQIFILRNFENLSTDEIAEKLNLSKRTVENQIFRASKGIKEKLQKLKIISASIFLLMIESIFS</sequence>
<dbReference type="InterPro" id="IPR013249">
    <property type="entry name" value="RNA_pol_sigma70_r4_t2"/>
</dbReference>
<dbReference type="PANTHER" id="PTHR43133">
    <property type="entry name" value="RNA POLYMERASE ECF-TYPE SIGMA FACTO"/>
    <property type="match status" value="1"/>
</dbReference>
<dbReference type="InterPro" id="IPR036388">
    <property type="entry name" value="WH-like_DNA-bd_sf"/>
</dbReference>
<dbReference type="Pfam" id="PF08281">
    <property type="entry name" value="Sigma70_r4_2"/>
    <property type="match status" value="1"/>
</dbReference>
<dbReference type="InterPro" id="IPR013324">
    <property type="entry name" value="RNA_pol_sigma_r3/r4-like"/>
</dbReference>
<proteinExistence type="inferred from homology"/>
<protein>
    <submittedName>
        <fullName evidence="7">Sigma-70 family RNA polymerase sigma factor</fullName>
    </submittedName>
</protein>
<dbReference type="SUPFAM" id="SSF88946">
    <property type="entry name" value="Sigma2 domain of RNA polymerase sigma factors"/>
    <property type="match status" value="1"/>
</dbReference>
<dbReference type="Gene3D" id="1.10.10.10">
    <property type="entry name" value="Winged helix-like DNA-binding domain superfamily/Winged helix DNA-binding domain"/>
    <property type="match status" value="1"/>
</dbReference>
<gene>
    <name evidence="7" type="ORF">MM236_04600</name>
</gene>
<comment type="similarity">
    <text evidence="1">Belongs to the sigma-70 factor family. ECF subfamily.</text>
</comment>
<keyword evidence="4" id="KW-0804">Transcription</keyword>
<feature type="domain" description="RNA polymerase sigma-70 region 2" evidence="5">
    <location>
        <begin position="26"/>
        <end position="93"/>
    </location>
</feature>
<evidence type="ECO:0000259" key="5">
    <source>
        <dbReference type="Pfam" id="PF04542"/>
    </source>
</evidence>
<reference evidence="7" key="1">
    <citation type="submission" date="2022-03" db="EMBL/GenBank/DDBJ databases">
        <title>De novo assembled genomes of Belliella spp. (Cyclobacteriaceae) strains.</title>
        <authorList>
            <person name="Szabo A."/>
            <person name="Korponai K."/>
            <person name="Felfoldi T."/>
        </authorList>
    </citation>
    <scope>NUCLEOTIDE SEQUENCE</scope>
    <source>
        <strain evidence="7">DSM 107340</strain>
    </source>
</reference>
<dbReference type="InterPro" id="IPR039425">
    <property type="entry name" value="RNA_pol_sigma-70-like"/>
</dbReference>
<dbReference type="RefSeq" id="WP_241273755.1">
    <property type="nucleotide sequence ID" value="NZ_JAKZGS010000002.1"/>
</dbReference>
<dbReference type="CDD" id="cd06171">
    <property type="entry name" value="Sigma70_r4"/>
    <property type="match status" value="1"/>
</dbReference>
<dbReference type="Gene3D" id="1.10.1740.10">
    <property type="match status" value="1"/>
</dbReference>
<dbReference type="InterPro" id="IPR013325">
    <property type="entry name" value="RNA_pol_sigma_r2"/>
</dbReference>